<proteinExistence type="predicted"/>
<dbReference type="PANTHER" id="PTHR33116">
    <property type="entry name" value="REVERSE TRANSCRIPTASE ZINC-BINDING DOMAIN-CONTAINING PROTEIN-RELATED-RELATED"/>
    <property type="match status" value="1"/>
</dbReference>
<evidence type="ECO:0000313" key="2">
    <source>
        <dbReference type="Proteomes" id="UP000607653"/>
    </source>
</evidence>
<dbReference type="Proteomes" id="UP000607653">
    <property type="component" value="Unassembled WGS sequence"/>
</dbReference>
<dbReference type="PANTHER" id="PTHR33116:SF78">
    <property type="entry name" value="OS12G0587133 PROTEIN"/>
    <property type="match status" value="1"/>
</dbReference>
<evidence type="ECO:0008006" key="3">
    <source>
        <dbReference type="Google" id="ProtNLM"/>
    </source>
</evidence>
<protein>
    <recommendedName>
        <fullName evidence="3">Reverse transcriptase domain-containing protein</fullName>
    </recommendedName>
</protein>
<accession>A0A822ZGM1</accession>
<dbReference type="EMBL" id="DUZY01000007">
    <property type="protein sequence ID" value="DAD44282.1"/>
    <property type="molecule type" value="Genomic_DNA"/>
</dbReference>
<dbReference type="AlphaFoldDB" id="A0A822ZGM1"/>
<evidence type="ECO:0000313" key="1">
    <source>
        <dbReference type="EMBL" id="DAD44282.1"/>
    </source>
</evidence>
<organism evidence="1 2">
    <name type="scientific">Nelumbo nucifera</name>
    <name type="common">Sacred lotus</name>
    <dbReference type="NCBI Taxonomy" id="4432"/>
    <lineage>
        <taxon>Eukaryota</taxon>
        <taxon>Viridiplantae</taxon>
        <taxon>Streptophyta</taxon>
        <taxon>Embryophyta</taxon>
        <taxon>Tracheophyta</taxon>
        <taxon>Spermatophyta</taxon>
        <taxon>Magnoliopsida</taxon>
        <taxon>Proteales</taxon>
        <taxon>Nelumbonaceae</taxon>
        <taxon>Nelumbo</taxon>
    </lineage>
</organism>
<sequence length="128" mass="14247">MVTHLAFADDLFIFLVADPTSTFNLHFILDMFFEGSGLQVNNAKSQVFFSSVSEEDHVTILNTLGMSSGSLPIIYLGFPLTSTRLFDNDCLPLIKEIDNTTHSWNSESLSYAGILELFRSGITSKILF</sequence>
<keyword evidence="2" id="KW-1185">Reference proteome</keyword>
<reference evidence="1 2" key="1">
    <citation type="journal article" date="2020" name="Mol. Biol. Evol.">
        <title>Distinct Expression and Methylation Patterns for Genes with Different Fates following a Single Whole-Genome Duplication in Flowering Plants.</title>
        <authorList>
            <person name="Shi T."/>
            <person name="Rahmani R.S."/>
            <person name="Gugger P.F."/>
            <person name="Wang M."/>
            <person name="Li H."/>
            <person name="Zhang Y."/>
            <person name="Li Z."/>
            <person name="Wang Q."/>
            <person name="Van de Peer Y."/>
            <person name="Marchal K."/>
            <person name="Chen J."/>
        </authorList>
    </citation>
    <scope>NUCLEOTIDE SEQUENCE [LARGE SCALE GENOMIC DNA]</scope>
    <source>
        <tissue evidence="1">Leaf</tissue>
    </source>
</reference>
<comment type="caution">
    <text evidence="1">The sequence shown here is derived from an EMBL/GenBank/DDBJ whole genome shotgun (WGS) entry which is preliminary data.</text>
</comment>
<name>A0A822ZGM1_NELNU</name>
<gene>
    <name evidence="1" type="ORF">HUJ06_002512</name>
</gene>